<sequence>MSDADLTDPELRDRAVAAAMGRAPFDLLIRGGRIACPVTHTLRQADVGIVGALIASVHAPDPAHEAGVVIEADGLTIAPGFIDTHMHVESSMVTPAAYAAAMLPRGVTTAVWDPHEFANVAGRAGMDYALGEADASPLRFLPLVPSCVPAAPGYEVSGADFGPEIIADLLAEPGTFGLAEVMDMAAVTGRADRMRGIVQAALTSGKMICGHARSLEGGALQAYAASGIASDHELTSPDDLRARLEAGMTVELRGSHDHLLPGFAELLEALPQLPPTVTLCTDDVFPDDLAAAGGLDDVLRRLIRYGLSPMRALQAATLNGALRIGRSDLGLVGPGKRADLVLLEDLDSVSVVRVIRDGAPVRPASPEPRRVPPALLGIMHCDAPSPAEILPRAEGARVRVATIDRPRFTQWGETVAEVRDGRVQPPKDATLISVLHRHGRGPSTPRTGFLTGWGRWHGAFGTTVSHDSHNLTLFGAEPEDLAVAAEALIACGGGMVAVKDGRVTALLPLPVAGLVSDAPLEEIAAGFTALKTAMDEIVEWNPPYLVFKALVGATLACNAGPHQTDLGIADPLAGRLLPSPVLGPA</sequence>
<dbReference type="HAMAP" id="MF_01518">
    <property type="entry name" value="Adenine_deamin"/>
    <property type="match status" value="1"/>
</dbReference>
<dbReference type="Pfam" id="PF01979">
    <property type="entry name" value="Amidohydro_1"/>
    <property type="match status" value="1"/>
</dbReference>
<evidence type="ECO:0000256" key="4">
    <source>
        <dbReference type="ARBA" id="ARBA00023211"/>
    </source>
</evidence>
<gene>
    <name evidence="6" type="primary">ade</name>
    <name evidence="9" type="ORF">RM543_11040</name>
</gene>
<evidence type="ECO:0000256" key="5">
    <source>
        <dbReference type="ARBA" id="ARBA00047720"/>
    </source>
</evidence>
<dbReference type="InterPro" id="IPR026912">
    <property type="entry name" value="Adenine_deam_C"/>
</dbReference>
<comment type="cofactor">
    <cofactor evidence="6">
        <name>Mn(2+)</name>
        <dbReference type="ChEBI" id="CHEBI:29035"/>
    </cofactor>
</comment>
<dbReference type="PANTHER" id="PTHR11113:SF2">
    <property type="entry name" value="ADENINE DEAMINASE"/>
    <property type="match status" value="1"/>
</dbReference>
<evidence type="ECO:0000313" key="9">
    <source>
        <dbReference type="EMBL" id="MDT0683224.1"/>
    </source>
</evidence>
<dbReference type="PANTHER" id="PTHR11113">
    <property type="entry name" value="N-ACETYLGLUCOSAMINE-6-PHOSPHATE DEACETYLASE"/>
    <property type="match status" value="1"/>
</dbReference>
<reference evidence="9 10" key="1">
    <citation type="submission" date="2023-09" db="EMBL/GenBank/DDBJ databases">
        <authorList>
            <person name="Rey-Velasco X."/>
        </authorList>
    </citation>
    <scope>NUCLEOTIDE SEQUENCE [LARGE SCALE GENOMIC DNA]</scope>
    <source>
        <strain evidence="9 10">F158</strain>
    </source>
</reference>
<dbReference type="InterPro" id="IPR006680">
    <property type="entry name" value="Amidohydro-rel"/>
</dbReference>
<evidence type="ECO:0000256" key="2">
    <source>
        <dbReference type="ARBA" id="ARBA00012782"/>
    </source>
</evidence>
<dbReference type="SUPFAM" id="SSF51338">
    <property type="entry name" value="Composite domain of metallo-dependent hydrolases"/>
    <property type="match status" value="1"/>
</dbReference>
<keyword evidence="10" id="KW-1185">Reference proteome</keyword>
<dbReference type="InterPro" id="IPR006679">
    <property type="entry name" value="Adenine_deam"/>
</dbReference>
<feature type="domain" description="Amidohydrolase-related" evidence="7">
    <location>
        <begin position="77"/>
        <end position="359"/>
    </location>
</feature>
<dbReference type="InterPro" id="IPR032466">
    <property type="entry name" value="Metal_Hydrolase"/>
</dbReference>
<dbReference type="Gene3D" id="3.20.20.140">
    <property type="entry name" value="Metal-dependent hydrolases"/>
    <property type="match status" value="1"/>
</dbReference>
<feature type="domain" description="Adenine deaminase C-terminal" evidence="8">
    <location>
        <begin position="408"/>
        <end position="570"/>
    </location>
</feature>
<accession>A0ABU3DHQ0</accession>
<dbReference type="Gene3D" id="2.30.40.10">
    <property type="entry name" value="Urease, subunit C, domain 1"/>
    <property type="match status" value="1"/>
</dbReference>
<dbReference type="EMBL" id="JAVRHL010000003">
    <property type="protein sequence ID" value="MDT0683224.1"/>
    <property type="molecule type" value="Genomic_DNA"/>
</dbReference>
<evidence type="ECO:0000259" key="8">
    <source>
        <dbReference type="Pfam" id="PF13382"/>
    </source>
</evidence>
<comment type="catalytic activity">
    <reaction evidence="5 6">
        <text>adenine + H2O + H(+) = hypoxanthine + NH4(+)</text>
        <dbReference type="Rhea" id="RHEA:23688"/>
        <dbReference type="ChEBI" id="CHEBI:15377"/>
        <dbReference type="ChEBI" id="CHEBI:15378"/>
        <dbReference type="ChEBI" id="CHEBI:16708"/>
        <dbReference type="ChEBI" id="CHEBI:17368"/>
        <dbReference type="ChEBI" id="CHEBI:28938"/>
        <dbReference type="EC" id="3.5.4.2"/>
    </reaction>
</comment>
<keyword evidence="3 6" id="KW-0378">Hydrolase</keyword>
<dbReference type="Pfam" id="PF13382">
    <property type="entry name" value="Adenine_deam_C"/>
    <property type="match status" value="1"/>
</dbReference>
<dbReference type="SUPFAM" id="SSF51556">
    <property type="entry name" value="Metallo-dependent hydrolases"/>
    <property type="match status" value="1"/>
</dbReference>
<comment type="caution">
    <text evidence="9">The sequence shown here is derived from an EMBL/GenBank/DDBJ whole genome shotgun (WGS) entry which is preliminary data.</text>
</comment>
<comment type="similarity">
    <text evidence="1 6">Belongs to the metallo-dependent hydrolases superfamily. Adenine deaminase family.</text>
</comment>
<dbReference type="Proteomes" id="UP001265259">
    <property type="component" value="Unassembled WGS sequence"/>
</dbReference>
<protein>
    <recommendedName>
        <fullName evidence="2 6">Adenine deaminase</fullName>
        <shortName evidence="6">Adenase</shortName>
        <shortName evidence="6">Adenine aminase</shortName>
        <ecNumber evidence="2 6">3.5.4.2</ecNumber>
    </recommendedName>
</protein>
<proteinExistence type="inferred from homology"/>
<evidence type="ECO:0000256" key="3">
    <source>
        <dbReference type="ARBA" id="ARBA00022801"/>
    </source>
</evidence>
<evidence type="ECO:0000256" key="1">
    <source>
        <dbReference type="ARBA" id="ARBA00006773"/>
    </source>
</evidence>
<dbReference type="RefSeq" id="WP_311691575.1">
    <property type="nucleotide sequence ID" value="NZ_JAVRHL010000003.1"/>
</dbReference>
<evidence type="ECO:0000259" key="7">
    <source>
        <dbReference type="Pfam" id="PF01979"/>
    </source>
</evidence>
<name>A0ABU3DHQ0_9RHOB</name>
<organism evidence="9 10">
    <name type="scientific">Tropicimonas omnivorans</name>
    <dbReference type="NCBI Taxonomy" id="3075590"/>
    <lineage>
        <taxon>Bacteria</taxon>
        <taxon>Pseudomonadati</taxon>
        <taxon>Pseudomonadota</taxon>
        <taxon>Alphaproteobacteria</taxon>
        <taxon>Rhodobacterales</taxon>
        <taxon>Roseobacteraceae</taxon>
        <taxon>Tropicimonas</taxon>
    </lineage>
</organism>
<evidence type="ECO:0000313" key="10">
    <source>
        <dbReference type="Proteomes" id="UP001265259"/>
    </source>
</evidence>
<dbReference type="EC" id="3.5.4.2" evidence="2 6"/>
<keyword evidence="4 6" id="KW-0464">Manganese</keyword>
<dbReference type="InterPro" id="IPR011059">
    <property type="entry name" value="Metal-dep_hydrolase_composite"/>
</dbReference>
<evidence type="ECO:0000256" key="6">
    <source>
        <dbReference type="HAMAP-Rule" id="MF_01518"/>
    </source>
</evidence>